<feature type="domain" description="STI1" evidence="8">
    <location>
        <begin position="515"/>
        <end position="554"/>
    </location>
</feature>
<evidence type="ECO:0000256" key="1">
    <source>
        <dbReference type="ARBA" id="ARBA00004496"/>
    </source>
</evidence>
<dbReference type="Gene3D" id="1.10.260.100">
    <property type="match status" value="2"/>
</dbReference>
<dbReference type="GO" id="GO:0051879">
    <property type="term" value="F:Hsp90 protein binding"/>
    <property type="evidence" value="ECO:0007669"/>
    <property type="project" value="TreeGrafter"/>
</dbReference>
<feature type="repeat" description="TPR" evidence="6">
    <location>
        <begin position="2"/>
        <end position="35"/>
    </location>
</feature>
<comment type="caution">
    <text evidence="9">The sequence shown here is derived from an EMBL/GenBank/DDBJ whole genome shotgun (WGS) entry which is preliminary data.</text>
</comment>
<dbReference type="PANTHER" id="PTHR22904">
    <property type="entry name" value="TPR REPEAT CONTAINING PROTEIN"/>
    <property type="match status" value="1"/>
</dbReference>
<comment type="subunit">
    <text evidence="5">Part of a larger complex that includes HSP70, HSP90, and immunophilins.</text>
</comment>
<dbReference type="FunFam" id="1.10.260.100:FF:000002">
    <property type="entry name" value="Stress-induced-phosphoprotein 1 (Hsp70/Hsp90-organizing)"/>
    <property type="match status" value="1"/>
</dbReference>
<gene>
    <name evidence="9" type="ORF">NEOLI_001517</name>
</gene>
<dbReference type="OrthoDB" id="2423701at2759"/>
<feature type="region of interest" description="Disordered" evidence="7">
    <location>
        <begin position="198"/>
        <end position="238"/>
    </location>
</feature>
<evidence type="ECO:0000256" key="4">
    <source>
        <dbReference type="ARBA" id="ARBA00022803"/>
    </source>
</evidence>
<accession>A0A1U7LLK7</accession>
<keyword evidence="9" id="KW-0346">Stress response</keyword>
<feature type="domain" description="STI1" evidence="8">
    <location>
        <begin position="138"/>
        <end position="177"/>
    </location>
</feature>
<evidence type="ECO:0000259" key="8">
    <source>
        <dbReference type="SMART" id="SM00727"/>
    </source>
</evidence>
<evidence type="ECO:0000256" key="3">
    <source>
        <dbReference type="ARBA" id="ARBA00022737"/>
    </source>
</evidence>
<dbReference type="PROSITE" id="PS50005">
    <property type="entry name" value="TPR"/>
    <property type="match status" value="5"/>
</dbReference>
<protein>
    <submittedName>
        <fullName evidence="9">Heat shock protein sti1</fullName>
    </submittedName>
</protein>
<evidence type="ECO:0000256" key="2">
    <source>
        <dbReference type="ARBA" id="ARBA00022490"/>
    </source>
</evidence>
<evidence type="ECO:0000313" key="9">
    <source>
        <dbReference type="EMBL" id="OLL23529.1"/>
    </source>
</evidence>
<dbReference type="FunFam" id="1.25.40.10:FF:000020">
    <property type="entry name" value="Stress-induced phosphoprotein 1"/>
    <property type="match status" value="1"/>
</dbReference>
<dbReference type="Proteomes" id="UP000186594">
    <property type="component" value="Unassembled WGS sequence"/>
</dbReference>
<evidence type="ECO:0000256" key="5">
    <source>
        <dbReference type="ARBA" id="ARBA00064323"/>
    </source>
</evidence>
<feature type="repeat" description="TPR" evidence="6">
    <location>
        <begin position="36"/>
        <end position="69"/>
    </location>
</feature>
<dbReference type="InterPro" id="IPR011990">
    <property type="entry name" value="TPR-like_helical_dom_sf"/>
</dbReference>
<dbReference type="FunFam" id="1.25.40.10:FF:000010">
    <property type="entry name" value="Stress-induced phosphoprotein 1"/>
    <property type="match status" value="1"/>
</dbReference>
<name>A0A1U7LLK7_NEOID</name>
<feature type="repeat" description="TPR" evidence="6">
    <location>
        <begin position="412"/>
        <end position="445"/>
    </location>
</feature>
<dbReference type="InterPro" id="IPR006636">
    <property type="entry name" value="STI1_HS-bd"/>
</dbReference>
<dbReference type="Pfam" id="PF25575">
    <property type="entry name" value="TPR_BSK1_C"/>
    <property type="match status" value="1"/>
</dbReference>
<feature type="compositionally biased region" description="Basic and acidic residues" evidence="7">
    <location>
        <begin position="214"/>
        <end position="228"/>
    </location>
</feature>
<evidence type="ECO:0000256" key="6">
    <source>
        <dbReference type="PROSITE-ProRule" id="PRU00339"/>
    </source>
</evidence>
<dbReference type="PROSITE" id="PS50293">
    <property type="entry name" value="TPR_REGION"/>
    <property type="match status" value="1"/>
</dbReference>
<keyword evidence="3" id="KW-0677">Repeat</keyword>
<comment type="subcellular location">
    <subcellularLocation>
        <location evidence="1">Cytoplasm</location>
    </subcellularLocation>
</comment>
<sequence length="566" mass="63299">MAEALKQQGNAAFAAKEFPRAIEFFTQAIEIDSQNHVLYSNRSACYASQKEWQQAVEDAEKAIQIKPDWGKGWSRKASALHGLGDLVGAKDSYEEGLKVDSTNAQLKAGLEAVNDAIQKEAQEDGIDADMGLGKMFADPNLFGRIAANPKLAPLLADSDFMNKLRRVQQNPKLIQQEMRDPRMMSVLGMLLGVDIQTPDIPMPDVTPIPSTETSSKEDSKKQPEREPEHIDEDSKDELENKKKAEAEKALGNAAYKSRNFDEAIQHYTAAYDIHKEMTYLTNLAAVYFEQEEYQTCIETCERAIEEGREVRTDFRTMAKALGRIGSAYMKQNDFDKAIKYFNKSLTEHRTPDILSKLRDAERLKKDAEVAAYINPEEAEKARIQGNEQFKKGDFVGSVKSYTEMVKRAPQDARAYGNRAASYIKLAAMPDALKDAETAISIDPTFVKAYIRKVSALLGMREYAKAQAALAEARQADTEGNHTGELNSLEQKIIMAMYGPAEGGSEADVQERIERDPELSRILADPVMRSILEQARNDPAALNEHMKNPMIREKIMRLVSAGVIKTR</sequence>
<dbReference type="GO" id="GO:0005737">
    <property type="term" value="C:cytoplasm"/>
    <property type="evidence" value="ECO:0007669"/>
    <property type="project" value="UniProtKB-SubCell"/>
</dbReference>
<dbReference type="InterPro" id="IPR058209">
    <property type="entry name" value="TPR_BSK1_C"/>
</dbReference>
<dbReference type="EMBL" id="LXFE01001511">
    <property type="protein sequence ID" value="OLL23529.1"/>
    <property type="molecule type" value="Genomic_DNA"/>
</dbReference>
<dbReference type="PANTHER" id="PTHR22904:SF523">
    <property type="entry name" value="STRESS-INDUCED-PHOSPHOPROTEIN 1"/>
    <property type="match status" value="1"/>
</dbReference>
<dbReference type="SMART" id="SM00028">
    <property type="entry name" value="TPR"/>
    <property type="match status" value="8"/>
</dbReference>
<dbReference type="SMART" id="SM00727">
    <property type="entry name" value="STI1"/>
    <property type="match status" value="2"/>
</dbReference>
<dbReference type="GO" id="GO:0042030">
    <property type="term" value="F:ATPase inhibitor activity"/>
    <property type="evidence" value="ECO:0007669"/>
    <property type="project" value="EnsemblFungi"/>
</dbReference>
<dbReference type="FunFam" id="1.10.260.100:FF:000004">
    <property type="entry name" value="Putative stress-induced-phosphoprotein 1"/>
    <property type="match status" value="1"/>
</dbReference>
<dbReference type="Pfam" id="PF17830">
    <property type="entry name" value="STI1-HOP_DP"/>
    <property type="match status" value="2"/>
</dbReference>
<feature type="repeat" description="TPR" evidence="6">
    <location>
        <begin position="318"/>
        <end position="351"/>
    </location>
</feature>
<dbReference type="OMA" id="MYSAREN"/>
<dbReference type="AlphaFoldDB" id="A0A1U7LLK7"/>
<dbReference type="InterPro" id="IPR019734">
    <property type="entry name" value="TPR_rpt"/>
</dbReference>
<dbReference type="SUPFAM" id="SSF48452">
    <property type="entry name" value="TPR-like"/>
    <property type="match status" value="3"/>
</dbReference>
<reference evidence="9 10" key="1">
    <citation type="submission" date="2016-04" db="EMBL/GenBank/DDBJ databases">
        <title>Evolutionary innovation and constraint leading to complex multicellularity in the Ascomycota.</title>
        <authorList>
            <person name="Cisse O."/>
            <person name="Nguyen A."/>
            <person name="Hewitt D.A."/>
            <person name="Jedd G."/>
            <person name="Stajich J.E."/>
        </authorList>
    </citation>
    <scope>NUCLEOTIDE SEQUENCE [LARGE SCALE GENOMIC DNA]</scope>
    <source>
        <strain evidence="9 10">DAH-3</strain>
    </source>
</reference>
<dbReference type="STRING" id="1198029.A0A1U7LLK7"/>
<feature type="repeat" description="TPR" evidence="6">
    <location>
        <begin position="244"/>
        <end position="277"/>
    </location>
</feature>
<organism evidence="9 10">
    <name type="scientific">Neolecta irregularis (strain DAH-3)</name>
    <dbReference type="NCBI Taxonomy" id="1198029"/>
    <lineage>
        <taxon>Eukaryota</taxon>
        <taxon>Fungi</taxon>
        <taxon>Dikarya</taxon>
        <taxon>Ascomycota</taxon>
        <taxon>Taphrinomycotina</taxon>
        <taxon>Neolectales</taxon>
        <taxon>Neolectaceae</taxon>
        <taxon>Neolecta</taxon>
    </lineage>
</organism>
<evidence type="ECO:0000313" key="10">
    <source>
        <dbReference type="Proteomes" id="UP000186594"/>
    </source>
</evidence>
<evidence type="ECO:0000256" key="7">
    <source>
        <dbReference type="SAM" id="MobiDB-lite"/>
    </source>
</evidence>
<keyword evidence="10" id="KW-1185">Reference proteome</keyword>
<dbReference type="InterPro" id="IPR041243">
    <property type="entry name" value="STI1/HOP_DP"/>
</dbReference>
<dbReference type="Gene3D" id="1.25.40.10">
    <property type="entry name" value="Tetratricopeptide repeat domain"/>
    <property type="match status" value="3"/>
</dbReference>
<proteinExistence type="predicted"/>
<dbReference type="Pfam" id="PF13424">
    <property type="entry name" value="TPR_12"/>
    <property type="match status" value="1"/>
</dbReference>
<keyword evidence="4 6" id="KW-0802">TPR repeat</keyword>
<keyword evidence="2" id="KW-0963">Cytoplasm</keyword>